<feature type="domain" description="C2H2-type" evidence="11">
    <location>
        <begin position="293"/>
        <end position="320"/>
    </location>
</feature>
<feature type="non-terminal residue" evidence="12">
    <location>
        <position position="1"/>
    </location>
</feature>
<evidence type="ECO:0000256" key="9">
    <source>
        <dbReference type="ARBA" id="ARBA00023242"/>
    </source>
</evidence>
<dbReference type="GO" id="GO:0003677">
    <property type="term" value="F:DNA binding"/>
    <property type="evidence" value="ECO:0007669"/>
    <property type="project" value="UniProtKB-KW"/>
</dbReference>
<dbReference type="FunFam" id="3.30.160.60:FF:000512">
    <property type="entry name" value="zinc finger protein 197 isoform X1"/>
    <property type="match status" value="1"/>
</dbReference>
<evidence type="ECO:0000256" key="1">
    <source>
        <dbReference type="ARBA" id="ARBA00004123"/>
    </source>
</evidence>
<evidence type="ECO:0000313" key="12">
    <source>
        <dbReference type="EMBL" id="FAA00242.1"/>
    </source>
</evidence>
<evidence type="ECO:0000256" key="3">
    <source>
        <dbReference type="ARBA" id="ARBA00022737"/>
    </source>
</evidence>
<dbReference type="PANTHER" id="PTHR24394">
    <property type="entry name" value="ZINC FINGER PROTEIN"/>
    <property type="match status" value="1"/>
</dbReference>
<dbReference type="GO" id="GO:0008270">
    <property type="term" value="F:zinc ion binding"/>
    <property type="evidence" value="ECO:0007669"/>
    <property type="project" value="UniProtKB-KW"/>
</dbReference>
<keyword evidence="8" id="KW-0804">Transcription</keyword>
<evidence type="ECO:0000259" key="11">
    <source>
        <dbReference type="PROSITE" id="PS50157"/>
    </source>
</evidence>
<evidence type="ECO:0000256" key="5">
    <source>
        <dbReference type="ARBA" id="ARBA00022833"/>
    </source>
</evidence>
<organism evidence="12">
    <name type="scientific">Ciona intestinalis</name>
    <name type="common">Transparent sea squirt</name>
    <name type="synonym">Ascidia intestinalis</name>
    <dbReference type="NCBI Taxonomy" id="7719"/>
    <lineage>
        <taxon>Eukaryota</taxon>
        <taxon>Metazoa</taxon>
        <taxon>Chordata</taxon>
        <taxon>Tunicata</taxon>
        <taxon>Ascidiacea</taxon>
        <taxon>Phlebobranchia</taxon>
        <taxon>Cionidae</taxon>
        <taxon>Ciona</taxon>
    </lineage>
</organism>
<keyword evidence="2" id="KW-0479">Metal-binding</keyword>
<reference evidence="12" key="1">
    <citation type="journal article" date="2006" name="Dev. Biol.">
        <title>Systematic analysis of embryonic expression profiles of zinc finger genes in Ciona intestinalis.</title>
        <authorList>
            <person name="Miwata K."/>
            <person name="Chiba T."/>
            <person name="Horii R."/>
            <person name="Yamada L."/>
            <person name="Kubo A."/>
            <person name="Miyamura D."/>
            <person name="Satoh N."/>
            <person name="Satou Y."/>
        </authorList>
    </citation>
    <scope>NUCLEOTIDE SEQUENCE</scope>
</reference>
<dbReference type="PROSITE" id="PS50157">
    <property type="entry name" value="ZINC_FINGER_C2H2_2"/>
    <property type="match status" value="6"/>
</dbReference>
<protein>
    <submittedName>
        <fullName evidence="12">Zinc finger protein</fullName>
    </submittedName>
</protein>
<keyword evidence="3" id="KW-0677">Repeat</keyword>
<evidence type="ECO:0000256" key="8">
    <source>
        <dbReference type="ARBA" id="ARBA00023163"/>
    </source>
</evidence>
<comment type="subcellular location">
    <subcellularLocation>
        <location evidence="1">Nucleus</location>
    </subcellularLocation>
</comment>
<dbReference type="PROSITE" id="PS00028">
    <property type="entry name" value="ZINC_FINGER_C2H2_1"/>
    <property type="match status" value="6"/>
</dbReference>
<dbReference type="Pfam" id="PF00096">
    <property type="entry name" value="zf-C2H2"/>
    <property type="match status" value="5"/>
</dbReference>
<evidence type="ECO:0000256" key="4">
    <source>
        <dbReference type="ARBA" id="ARBA00022771"/>
    </source>
</evidence>
<dbReference type="Gene3D" id="3.30.160.60">
    <property type="entry name" value="Classic Zinc Finger"/>
    <property type="match status" value="5"/>
</dbReference>
<feature type="domain" description="C2H2-type" evidence="11">
    <location>
        <begin position="321"/>
        <end position="348"/>
    </location>
</feature>
<feature type="domain" description="C2H2-type" evidence="11">
    <location>
        <begin position="237"/>
        <end position="264"/>
    </location>
</feature>
<dbReference type="FunFam" id="3.30.160.60:FF:000624">
    <property type="entry name" value="zinc finger protein 697"/>
    <property type="match status" value="1"/>
</dbReference>
<dbReference type="PANTHER" id="PTHR24394:SF29">
    <property type="entry name" value="MYONEURIN"/>
    <property type="match status" value="1"/>
</dbReference>
<keyword evidence="5" id="KW-0862">Zinc</keyword>
<dbReference type="FunFam" id="3.30.160.60:FF:000646">
    <property type="entry name" value="Myeloid zinc finger 1"/>
    <property type="match status" value="1"/>
</dbReference>
<feature type="domain" description="C2H2-type" evidence="11">
    <location>
        <begin position="209"/>
        <end position="236"/>
    </location>
</feature>
<keyword evidence="6" id="KW-0805">Transcription regulation</keyword>
<evidence type="ECO:0000256" key="7">
    <source>
        <dbReference type="ARBA" id="ARBA00023125"/>
    </source>
</evidence>
<dbReference type="FunFam" id="3.30.160.60:FF:000264">
    <property type="entry name" value="Zinc finger protein 236"/>
    <property type="match status" value="1"/>
</dbReference>
<accession>Q1RL23</accession>
<evidence type="ECO:0000256" key="10">
    <source>
        <dbReference type="PROSITE-ProRule" id="PRU00042"/>
    </source>
</evidence>
<sequence length="394" mass="44612">LLDLCTSLVKMFENMTEPLQLVKNGKTALIISSEEVGQWNDLLSQWNSNGGEWFQCSFCDKVFVNAQVFNQHCEMHDVETTLDDSITVSEVWSEGIWDNDNSDVSSLVSEPLVVPQPEKKIAVKKAPRKQPLVKQSRTKTAARKNTLAIKNSANKSPTKITPSKNILTEKVQMEDESTEKFPIKEAPAKRLSVKKAPIKKTKKKEKAPIVCDVCGKVFTQAFRLRQHAVTHSDVKQFTCEVCGTSFKQFGHVKEHMRIHTNSKPYKCDVCNKDFRRVGEMNRHKLLHTDEKKYKCDKCEKMFYRASHVKSHMRVHTGIKPYECQECNKTFGTNGNLKSHMKAHSKGTKSNNLVKTLVVVENGLNMDKTLVPAISTINVPDMGKTMDDVAPMLNI</sequence>
<feature type="domain" description="C2H2-type" evidence="11">
    <location>
        <begin position="265"/>
        <end position="292"/>
    </location>
</feature>
<dbReference type="AlphaFoldDB" id="Q1RL23"/>
<dbReference type="EMBL" id="BR000211">
    <property type="protein sequence ID" value="FAA00242.1"/>
    <property type="molecule type" value="mRNA"/>
</dbReference>
<name>Q1RL23_CIOIN</name>
<gene>
    <name evidence="12" type="primary">Ci-ZF(C2H2)-176</name>
</gene>
<dbReference type="InterPro" id="IPR036236">
    <property type="entry name" value="Znf_C2H2_sf"/>
</dbReference>
<dbReference type="SMART" id="SM00355">
    <property type="entry name" value="ZnF_C2H2"/>
    <property type="match status" value="6"/>
</dbReference>
<keyword evidence="9" id="KW-0539">Nucleus</keyword>
<keyword evidence="4 10" id="KW-0863">Zinc-finger</keyword>
<keyword evidence="7" id="KW-0238">DNA-binding</keyword>
<feature type="domain" description="C2H2-type" evidence="11">
    <location>
        <begin position="54"/>
        <end position="81"/>
    </location>
</feature>
<dbReference type="GO" id="GO:0005634">
    <property type="term" value="C:nucleus"/>
    <property type="evidence" value="ECO:0007669"/>
    <property type="project" value="UniProtKB-SubCell"/>
</dbReference>
<proteinExistence type="evidence at transcript level"/>
<evidence type="ECO:0000256" key="6">
    <source>
        <dbReference type="ARBA" id="ARBA00023015"/>
    </source>
</evidence>
<evidence type="ECO:0000256" key="2">
    <source>
        <dbReference type="ARBA" id="ARBA00022723"/>
    </source>
</evidence>
<dbReference type="SUPFAM" id="SSF57667">
    <property type="entry name" value="beta-beta-alpha zinc fingers"/>
    <property type="match status" value="4"/>
</dbReference>
<dbReference type="InterPro" id="IPR013087">
    <property type="entry name" value="Znf_C2H2_type"/>
</dbReference>